<evidence type="ECO:0000313" key="2">
    <source>
        <dbReference type="EMBL" id="KAK2653071.1"/>
    </source>
</evidence>
<dbReference type="Proteomes" id="UP001280121">
    <property type="component" value="Unassembled WGS sequence"/>
</dbReference>
<gene>
    <name evidence="2" type="ORF">Ddye_012927</name>
</gene>
<evidence type="ECO:0000259" key="1">
    <source>
        <dbReference type="Pfam" id="PF03108"/>
    </source>
</evidence>
<dbReference type="Pfam" id="PF03108">
    <property type="entry name" value="DBD_Tnp_Mut"/>
    <property type="match status" value="1"/>
</dbReference>
<dbReference type="EMBL" id="JANJYI010000004">
    <property type="protein sequence ID" value="KAK2653071.1"/>
    <property type="molecule type" value="Genomic_DNA"/>
</dbReference>
<name>A0AAD9X568_9ROSI</name>
<reference evidence="2" key="1">
    <citation type="journal article" date="2023" name="Plant J.">
        <title>Genome sequences and population genomics provide insights into the demographic history, inbreeding, and mutation load of two 'living fossil' tree species of Dipteronia.</title>
        <authorList>
            <person name="Feng Y."/>
            <person name="Comes H.P."/>
            <person name="Chen J."/>
            <person name="Zhu S."/>
            <person name="Lu R."/>
            <person name="Zhang X."/>
            <person name="Li P."/>
            <person name="Qiu J."/>
            <person name="Olsen K.M."/>
            <person name="Qiu Y."/>
        </authorList>
    </citation>
    <scope>NUCLEOTIDE SEQUENCE</scope>
    <source>
        <strain evidence="2">KIB01</strain>
    </source>
</reference>
<proteinExistence type="predicted"/>
<comment type="caution">
    <text evidence="2">The sequence shown here is derived from an EMBL/GenBank/DDBJ whole genome shotgun (WGS) entry which is preliminary data.</text>
</comment>
<feature type="domain" description="Transposase MuDR plant" evidence="1">
    <location>
        <begin position="95"/>
        <end position="156"/>
    </location>
</feature>
<accession>A0AAD9X568</accession>
<evidence type="ECO:0000313" key="3">
    <source>
        <dbReference type="Proteomes" id="UP001280121"/>
    </source>
</evidence>
<organism evidence="2 3">
    <name type="scientific">Dipteronia dyeriana</name>
    <dbReference type="NCBI Taxonomy" id="168575"/>
    <lineage>
        <taxon>Eukaryota</taxon>
        <taxon>Viridiplantae</taxon>
        <taxon>Streptophyta</taxon>
        <taxon>Embryophyta</taxon>
        <taxon>Tracheophyta</taxon>
        <taxon>Spermatophyta</taxon>
        <taxon>Magnoliopsida</taxon>
        <taxon>eudicotyledons</taxon>
        <taxon>Gunneridae</taxon>
        <taxon>Pentapetalae</taxon>
        <taxon>rosids</taxon>
        <taxon>malvids</taxon>
        <taxon>Sapindales</taxon>
        <taxon>Sapindaceae</taxon>
        <taxon>Hippocastanoideae</taxon>
        <taxon>Acereae</taxon>
        <taxon>Dipteronia</taxon>
    </lineage>
</organism>
<protein>
    <recommendedName>
        <fullName evidence="1">Transposase MuDR plant domain-containing protein</fullName>
    </recommendedName>
</protein>
<keyword evidence="3" id="KW-1185">Reference proteome</keyword>
<dbReference type="InterPro" id="IPR004332">
    <property type="entry name" value="Transposase_MuDR"/>
</dbReference>
<dbReference type="AlphaFoldDB" id="A0AAD9X568"/>
<sequence>MLGEDRVIPQVCVSLIARATTNVIAKDTTGRGNTQQFRLSGRSNQLFTEKSGNEEQQNMCGVPPEVSDHGAELYSFGMGVSRNLIKDEPTSMIHKGHFFPSKKDLKRLVGHFALWHNFEWKVKKSNKTTLHLVCLMNNCTWKLRAVGRDEATYFQVRSFVNDHICPLEEIHHRHRQASAVIIGELVAPRLQQHDGRLMRPKNIIANMKTMYDI</sequence>